<evidence type="ECO:0000256" key="1">
    <source>
        <dbReference type="ARBA" id="ARBA00005437"/>
    </source>
</evidence>
<dbReference type="Gene3D" id="2.40.160.200">
    <property type="entry name" value="LURP1-related"/>
    <property type="match status" value="1"/>
</dbReference>
<dbReference type="EMBL" id="PKPP01008432">
    <property type="protein sequence ID" value="PWA50708.1"/>
    <property type="molecule type" value="Genomic_DNA"/>
</dbReference>
<protein>
    <recommendedName>
        <fullName evidence="4">Tubby C-terminal-like domain-containing protein</fullName>
    </recommendedName>
</protein>
<dbReference type="AlphaFoldDB" id="A0A2U1LNZ3"/>
<keyword evidence="3" id="KW-1185">Reference proteome</keyword>
<name>A0A2U1LNZ3_ARTAN</name>
<dbReference type="InterPro" id="IPR007612">
    <property type="entry name" value="LOR"/>
</dbReference>
<dbReference type="Proteomes" id="UP000245207">
    <property type="component" value="Unassembled WGS sequence"/>
</dbReference>
<comment type="similarity">
    <text evidence="1">Belongs to the LOR family.</text>
</comment>
<evidence type="ECO:0000313" key="2">
    <source>
        <dbReference type="EMBL" id="PWA50708.1"/>
    </source>
</evidence>
<proteinExistence type="inferred from homology"/>
<dbReference type="OrthoDB" id="97518at2759"/>
<comment type="caution">
    <text evidence="2">The sequence shown here is derived from an EMBL/GenBank/DDBJ whole genome shotgun (WGS) entry which is preliminary data.</text>
</comment>
<dbReference type="STRING" id="35608.A0A2U1LNZ3"/>
<reference evidence="2 3" key="1">
    <citation type="journal article" date="2018" name="Mol. Plant">
        <title>The genome of Artemisia annua provides insight into the evolution of Asteraceae family and artemisinin biosynthesis.</title>
        <authorList>
            <person name="Shen Q."/>
            <person name="Zhang L."/>
            <person name="Liao Z."/>
            <person name="Wang S."/>
            <person name="Yan T."/>
            <person name="Shi P."/>
            <person name="Liu M."/>
            <person name="Fu X."/>
            <person name="Pan Q."/>
            <person name="Wang Y."/>
            <person name="Lv Z."/>
            <person name="Lu X."/>
            <person name="Zhang F."/>
            <person name="Jiang W."/>
            <person name="Ma Y."/>
            <person name="Chen M."/>
            <person name="Hao X."/>
            <person name="Li L."/>
            <person name="Tang Y."/>
            <person name="Lv G."/>
            <person name="Zhou Y."/>
            <person name="Sun X."/>
            <person name="Brodelius P.E."/>
            <person name="Rose J.K.C."/>
            <person name="Tang K."/>
        </authorList>
    </citation>
    <scope>NUCLEOTIDE SEQUENCE [LARGE SCALE GENOMIC DNA]</scope>
    <source>
        <strain evidence="3">cv. Huhao1</strain>
        <tissue evidence="2">Leaf</tissue>
    </source>
</reference>
<gene>
    <name evidence="2" type="ORF">CTI12_AA470450</name>
</gene>
<accession>A0A2U1LNZ3</accession>
<dbReference type="SUPFAM" id="SSF54518">
    <property type="entry name" value="Tubby C-terminal domain-like"/>
    <property type="match status" value="1"/>
</dbReference>
<evidence type="ECO:0008006" key="4">
    <source>
        <dbReference type="Google" id="ProtNLM"/>
    </source>
</evidence>
<sequence length="202" mass="22972">MVMNPITIVSSRFLSSDQLDLKIERKPFSLSQGDFTVTNTDGGVIFDIKQNFFSLFGRRVMFDAAGIPVLSFHKKLWSFLPGWDVFRGDSNEKIFCAKEQSPFFPIITSLNVFLGCNTKENVCDFEVKSGWFDESCTIYAGDDTTIVAKMRKKHTFQSIALGKDRYDVTVYPNVDYAFIVALVVILQELNEEKNNDEKKSAK</sequence>
<dbReference type="InterPro" id="IPR025659">
    <property type="entry name" value="Tubby-like_C"/>
</dbReference>
<dbReference type="PANTHER" id="PTHR31087:SF58">
    <property type="entry name" value="OS07G0230700 PROTEIN"/>
    <property type="match status" value="1"/>
</dbReference>
<dbReference type="InterPro" id="IPR038595">
    <property type="entry name" value="LOR_sf"/>
</dbReference>
<dbReference type="Pfam" id="PF04525">
    <property type="entry name" value="LOR"/>
    <property type="match status" value="1"/>
</dbReference>
<evidence type="ECO:0000313" key="3">
    <source>
        <dbReference type="Proteomes" id="UP000245207"/>
    </source>
</evidence>
<organism evidence="2 3">
    <name type="scientific">Artemisia annua</name>
    <name type="common">Sweet wormwood</name>
    <dbReference type="NCBI Taxonomy" id="35608"/>
    <lineage>
        <taxon>Eukaryota</taxon>
        <taxon>Viridiplantae</taxon>
        <taxon>Streptophyta</taxon>
        <taxon>Embryophyta</taxon>
        <taxon>Tracheophyta</taxon>
        <taxon>Spermatophyta</taxon>
        <taxon>Magnoliopsida</taxon>
        <taxon>eudicotyledons</taxon>
        <taxon>Gunneridae</taxon>
        <taxon>Pentapetalae</taxon>
        <taxon>asterids</taxon>
        <taxon>campanulids</taxon>
        <taxon>Asterales</taxon>
        <taxon>Asteraceae</taxon>
        <taxon>Asteroideae</taxon>
        <taxon>Anthemideae</taxon>
        <taxon>Artemisiinae</taxon>
        <taxon>Artemisia</taxon>
    </lineage>
</organism>
<dbReference type="PANTHER" id="PTHR31087">
    <property type="match status" value="1"/>
</dbReference>